<dbReference type="SMART" id="SM00342">
    <property type="entry name" value="HTH_ARAC"/>
    <property type="match status" value="1"/>
</dbReference>
<evidence type="ECO:0000313" key="6">
    <source>
        <dbReference type="Proteomes" id="UP000078396"/>
    </source>
</evidence>
<dbReference type="Pfam" id="PF12625">
    <property type="entry name" value="Arabinose_bd"/>
    <property type="match status" value="1"/>
</dbReference>
<comment type="caution">
    <text evidence="5">The sequence shown here is derived from an EMBL/GenBank/DDBJ whole genome shotgun (WGS) entry which is preliminary data.</text>
</comment>
<accession>A0A178LYX8</accession>
<keyword evidence="1" id="KW-0805">Transcription regulation</keyword>
<dbReference type="OrthoDB" id="5241536at2"/>
<feature type="domain" description="HTH araC/xylS-type" evidence="4">
    <location>
        <begin position="232"/>
        <end position="330"/>
    </location>
</feature>
<dbReference type="Gene3D" id="1.10.10.60">
    <property type="entry name" value="Homeodomain-like"/>
    <property type="match status" value="1"/>
</dbReference>
<evidence type="ECO:0000313" key="5">
    <source>
        <dbReference type="EMBL" id="OAN38925.1"/>
    </source>
</evidence>
<dbReference type="PANTHER" id="PTHR47894:SF4">
    <property type="entry name" value="HTH-TYPE TRANSCRIPTIONAL REGULATOR GADX"/>
    <property type="match status" value="1"/>
</dbReference>
<dbReference type="AlphaFoldDB" id="A0A178LYX8"/>
<dbReference type="Pfam" id="PF12833">
    <property type="entry name" value="HTH_18"/>
    <property type="match status" value="1"/>
</dbReference>
<dbReference type="GO" id="GO:0000976">
    <property type="term" value="F:transcription cis-regulatory region binding"/>
    <property type="evidence" value="ECO:0007669"/>
    <property type="project" value="TreeGrafter"/>
</dbReference>
<dbReference type="SUPFAM" id="SSF46689">
    <property type="entry name" value="Homeodomain-like"/>
    <property type="match status" value="1"/>
</dbReference>
<gene>
    <name evidence="5" type="ORF">A4X20_19295</name>
</gene>
<keyword evidence="3" id="KW-0804">Transcription</keyword>
<dbReference type="InterPro" id="IPR018060">
    <property type="entry name" value="HTH_AraC"/>
</dbReference>
<evidence type="ECO:0000259" key="4">
    <source>
        <dbReference type="PROSITE" id="PS01124"/>
    </source>
</evidence>
<dbReference type="RefSeq" id="WP_110802323.1">
    <property type="nucleotide sequence ID" value="NZ_LWCS01000020.1"/>
</dbReference>
<proteinExistence type="predicted"/>
<protein>
    <recommendedName>
        <fullName evidence="4">HTH araC/xylS-type domain-containing protein</fullName>
    </recommendedName>
</protein>
<dbReference type="InterPro" id="IPR009057">
    <property type="entry name" value="Homeodomain-like_sf"/>
</dbReference>
<organism evidence="5 6">
    <name type="scientific">Mycolicibacterium iranicum</name>
    <name type="common">Mycobacterium iranicum</name>
    <dbReference type="NCBI Taxonomy" id="912594"/>
    <lineage>
        <taxon>Bacteria</taxon>
        <taxon>Bacillati</taxon>
        <taxon>Actinomycetota</taxon>
        <taxon>Actinomycetes</taxon>
        <taxon>Mycobacteriales</taxon>
        <taxon>Mycobacteriaceae</taxon>
        <taxon>Mycolicibacterium</taxon>
    </lineage>
</organism>
<dbReference type="PANTHER" id="PTHR47894">
    <property type="entry name" value="HTH-TYPE TRANSCRIPTIONAL REGULATOR GADX"/>
    <property type="match status" value="1"/>
</dbReference>
<dbReference type="InterPro" id="IPR032687">
    <property type="entry name" value="AraC-type_N"/>
</dbReference>
<dbReference type="GO" id="GO:0003700">
    <property type="term" value="F:DNA-binding transcription factor activity"/>
    <property type="evidence" value="ECO:0007669"/>
    <property type="project" value="InterPro"/>
</dbReference>
<dbReference type="EMBL" id="LWCS01000020">
    <property type="protein sequence ID" value="OAN38925.1"/>
    <property type="molecule type" value="Genomic_DNA"/>
</dbReference>
<reference evidence="5 6" key="1">
    <citation type="submission" date="2016-04" db="EMBL/GenBank/DDBJ databases">
        <title>Draft Genome Sequences of Staphylococcus capitis Strain H36, S. capitis Strain H65, S. cohnii Strain H62, S. hominis Strain H69, Mycobacterium iranicum Strain H39, Plantibacter sp. Strain H53, Pseudomonas oryzihabitans Strain H72, and Microbacterium sp. Strain H83, isolated from residential settings.</title>
        <authorList>
            <person name="Lymperopoulou D."/>
            <person name="Adams R.I."/>
            <person name="Lindow S."/>
            <person name="Coil D.A."/>
            <person name="Jospin G."/>
            <person name="Eisen J.A."/>
        </authorList>
    </citation>
    <scope>NUCLEOTIDE SEQUENCE [LARGE SCALE GENOMIC DNA]</scope>
    <source>
        <strain evidence="5 6">H39</strain>
    </source>
</reference>
<evidence type="ECO:0000256" key="2">
    <source>
        <dbReference type="ARBA" id="ARBA00023125"/>
    </source>
</evidence>
<sequence length="336" mass="36940">MHSIRATCLLQYRELVTELDFDPDPILAAAGVRPDDAGRPDRFIELRAAIQTIESTAEITGTPDFGRRLAARRGIETLGPVGVAAQSAATFADALNIFTGFIGAHSPGLALTLRPLGNSQYTAMELRFMLDPPPQSRQSIELYLMAALQIFRSLLGSHYSPLAAQFPHSALTERARYIRDFGCTCHFSRPVAGFTLRVTDLRRPLRTSGQADHAALDHVRSLTPVRPAAMALSVAELIRALLPTGAPSLGPVATHFDLHPRTLQRRLSADGTSFEAIVDKVRRETAEHYLRDTDVSLDQLAHLLGYSEQSVLTRACNRWFGRTPSEYRRGDRAGST</sequence>
<evidence type="ECO:0000256" key="3">
    <source>
        <dbReference type="ARBA" id="ARBA00023163"/>
    </source>
</evidence>
<dbReference type="Proteomes" id="UP000078396">
    <property type="component" value="Unassembled WGS sequence"/>
</dbReference>
<dbReference type="GO" id="GO:0005829">
    <property type="term" value="C:cytosol"/>
    <property type="evidence" value="ECO:0007669"/>
    <property type="project" value="TreeGrafter"/>
</dbReference>
<keyword evidence="2" id="KW-0238">DNA-binding</keyword>
<name>A0A178LYX8_MYCIR</name>
<evidence type="ECO:0000256" key="1">
    <source>
        <dbReference type="ARBA" id="ARBA00023015"/>
    </source>
</evidence>
<dbReference type="PROSITE" id="PS01124">
    <property type="entry name" value="HTH_ARAC_FAMILY_2"/>
    <property type="match status" value="1"/>
</dbReference>